<dbReference type="InterPro" id="IPR012337">
    <property type="entry name" value="RNaseH-like_sf"/>
</dbReference>
<evidence type="ECO:0000259" key="1">
    <source>
        <dbReference type="PROSITE" id="PS50994"/>
    </source>
</evidence>
<name>A0A1S8K0G3_ENTFC</name>
<organism evidence="2 3">
    <name type="scientific">Enterococcus faecium</name>
    <name type="common">Streptococcus faecium</name>
    <dbReference type="NCBI Taxonomy" id="1352"/>
    <lineage>
        <taxon>Bacteria</taxon>
        <taxon>Bacillati</taxon>
        <taxon>Bacillota</taxon>
        <taxon>Bacilli</taxon>
        <taxon>Lactobacillales</taxon>
        <taxon>Enterococcaceae</taxon>
        <taxon>Enterococcus</taxon>
    </lineage>
</organism>
<feature type="non-terminal residue" evidence="2">
    <location>
        <position position="171"/>
    </location>
</feature>
<dbReference type="GO" id="GO:0015074">
    <property type="term" value="P:DNA integration"/>
    <property type="evidence" value="ECO:0007669"/>
    <property type="project" value="InterPro"/>
</dbReference>
<sequence length="171" mass="20068">MISSSDRKQAVELIQEANRNGARLTYACNELNISVRTYERWTREGTIAHDQRPLAKRPVPKNKLTDQEREKIIETVSKKEFMNLPPSQIVPKLADCSIYIASESSFYRVLREKNMQHHRGRSQVSQKRIPPSHLATKPNEVWTWDITWLKGPIKGLFYRLYLIIDLFSRKM</sequence>
<dbReference type="Pfam" id="PF13565">
    <property type="entry name" value="HTH_32"/>
    <property type="match status" value="1"/>
</dbReference>
<dbReference type="Proteomes" id="UP000191171">
    <property type="component" value="Unassembled WGS sequence"/>
</dbReference>
<dbReference type="EMBL" id="MVGJ01000730">
    <property type="protein sequence ID" value="OOL73179.1"/>
    <property type="molecule type" value="Genomic_DNA"/>
</dbReference>
<proteinExistence type="predicted"/>
<protein>
    <submittedName>
        <fullName evidence="2">IS3 family transposase</fullName>
    </submittedName>
</protein>
<dbReference type="InterPro" id="IPR001584">
    <property type="entry name" value="Integrase_cat-core"/>
</dbReference>
<dbReference type="SUPFAM" id="SSF46689">
    <property type="entry name" value="Homeodomain-like"/>
    <property type="match status" value="1"/>
</dbReference>
<accession>A0A1S8K0G3</accession>
<feature type="domain" description="Integrase catalytic" evidence="1">
    <location>
        <begin position="134"/>
        <end position="171"/>
    </location>
</feature>
<gene>
    <name evidence="2" type="ORF">B1P95_19290</name>
</gene>
<dbReference type="SUPFAM" id="SSF53098">
    <property type="entry name" value="Ribonuclease H-like"/>
    <property type="match status" value="1"/>
</dbReference>
<reference evidence="2 3" key="1">
    <citation type="submission" date="2017-02" db="EMBL/GenBank/DDBJ databases">
        <title>Clonality and virulence of isolates of VRE in Hematopoietic Stem Cell Transplanted (HSCT) patients.</title>
        <authorList>
            <person name="Marchi A.P."/>
            <person name="Martins R.C."/>
            <person name="Marie S.K."/>
            <person name="Levin A.S."/>
            <person name="Costa S.F."/>
        </authorList>
    </citation>
    <scope>NUCLEOTIDE SEQUENCE [LARGE SCALE GENOMIC DNA]</scope>
    <source>
        <strain evidence="2 3">LIM1759</strain>
    </source>
</reference>
<dbReference type="AlphaFoldDB" id="A0A1S8K0G3"/>
<dbReference type="InterPro" id="IPR009057">
    <property type="entry name" value="Homeodomain-like_sf"/>
</dbReference>
<dbReference type="PROSITE" id="PS50994">
    <property type="entry name" value="INTEGRASE"/>
    <property type="match status" value="1"/>
</dbReference>
<evidence type="ECO:0000313" key="3">
    <source>
        <dbReference type="Proteomes" id="UP000191171"/>
    </source>
</evidence>
<comment type="caution">
    <text evidence="2">The sequence shown here is derived from an EMBL/GenBank/DDBJ whole genome shotgun (WGS) entry which is preliminary data.</text>
</comment>
<evidence type="ECO:0000313" key="2">
    <source>
        <dbReference type="EMBL" id="OOL73179.1"/>
    </source>
</evidence>